<reference evidence="2 3" key="2">
    <citation type="journal article" date="2014" name="PLoS ONE">
        <title>Evolution of mitochondria reconstructed from the energy metabolism of living bacteria.</title>
        <authorList>
            <person name="Degli Esposti M."/>
            <person name="Chouaia B."/>
            <person name="Comandatore F."/>
            <person name="Crotti E."/>
            <person name="Sassera D."/>
            <person name="Lievens P.M."/>
            <person name="Daffonchio D."/>
            <person name="Bandi C."/>
        </authorList>
    </citation>
    <scope>NUCLEOTIDE SEQUENCE [LARGE SCALE GENOMIC DNA]</scope>
    <source>
        <strain evidence="2 3">SF2.1</strain>
    </source>
</reference>
<protein>
    <submittedName>
        <fullName evidence="2">Uncharacterized protein</fullName>
    </submittedName>
</protein>
<accession>A0A060QJF0</accession>
<feature type="compositionally biased region" description="Polar residues" evidence="1">
    <location>
        <begin position="10"/>
        <end position="21"/>
    </location>
</feature>
<gene>
    <name evidence="2" type="ORF">ASAP_3030</name>
</gene>
<comment type="caution">
    <text evidence="2">The sequence shown here is derived from an EMBL/GenBank/DDBJ whole genome shotgun (WGS) entry which is preliminary data.</text>
</comment>
<dbReference type="EMBL" id="CBLX010000027">
    <property type="protein sequence ID" value="CDG41075.1"/>
    <property type="molecule type" value="Genomic_DNA"/>
</dbReference>
<dbReference type="Proteomes" id="UP000027583">
    <property type="component" value="Unassembled WGS sequence"/>
</dbReference>
<evidence type="ECO:0000313" key="2">
    <source>
        <dbReference type="EMBL" id="CDG41075.1"/>
    </source>
</evidence>
<dbReference type="AlphaFoldDB" id="A0A060QJF0"/>
<sequence>MEKSGETGRASGQDSQQNQTGGPSGNKGESGETHGAAVSQV</sequence>
<proteinExistence type="predicted"/>
<organism evidence="2 3">
    <name type="scientific">Asaia bogorensis</name>
    <dbReference type="NCBI Taxonomy" id="91915"/>
    <lineage>
        <taxon>Bacteria</taxon>
        <taxon>Pseudomonadati</taxon>
        <taxon>Pseudomonadota</taxon>
        <taxon>Alphaproteobacteria</taxon>
        <taxon>Acetobacterales</taxon>
        <taxon>Acetobacteraceae</taxon>
        <taxon>Asaia</taxon>
    </lineage>
</organism>
<feature type="region of interest" description="Disordered" evidence="1">
    <location>
        <begin position="1"/>
        <end position="41"/>
    </location>
</feature>
<reference evidence="2 3" key="1">
    <citation type="journal article" date="2014" name="Genome Biol. Evol.">
        <title>Acetic acid bacteria genomes reveal functional traits for adaptation to life in insect guts.</title>
        <authorList>
            <person name="Chouaia B."/>
            <person name="Gaiarsa S."/>
            <person name="Crotti E."/>
            <person name="Comandatore F."/>
            <person name="Degli Esposti M."/>
            <person name="Ricci I."/>
            <person name="Alma A."/>
            <person name="Favia G."/>
            <person name="Bandi C."/>
            <person name="Daffonchio D."/>
        </authorList>
    </citation>
    <scope>NUCLEOTIDE SEQUENCE [LARGE SCALE GENOMIC DNA]</scope>
    <source>
        <strain evidence="2 3">SF2.1</strain>
    </source>
</reference>
<evidence type="ECO:0000313" key="3">
    <source>
        <dbReference type="Proteomes" id="UP000027583"/>
    </source>
</evidence>
<name>A0A060QJF0_9PROT</name>
<evidence type="ECO:0000256" key="1">
    <source>
        <dbReference type="SAM" id="MobiDB-lite"/>
    </source>
</evidence>